<dbReference type="EMBL" id="CP040946">
    <property type="protein sequence ID" value="QDC43109.1"/>
    <property type="molecule type" value="Genomic_DNA"/>
</dbReference>
<evidence type="ECO:0000256" key="5">
    <source>
        <dbReference type="ARBA" id="ARBA00022989"/>
    </source>
</evidence>
<accession>A0A5B8CPJ7</accession>
<dbReference type="Proteomes" id="UP000311008">
    <property type="component" value="Chromosome"/>
</dbReference>
<dbReference type="GO" id="GO:0005886">
    <property type="term" value="C:plasma membrane"/>
    <property type="evidence" value="ECO:0007669"/>
    <property type="project" value="UniProtKB-SubCell"/>
</dbReference>
<evidence type="ECO:0000256" key="8">
    <source>
        <dbReference type="ARBA" id="ARBA00034708"/>
    </source>
</evidence>
<evidence type="ECO:0000256" key="3">
    <source>
        <dbReference type="ARBA" id="ARBA00022475"/>
    </source>
</evidence>
<dbReference type="PANTHER" id="PTHR33281">
    <property type="entry name" value="UPF0187 PROTEIN YNEE"/>
    <property type="match status" value="1"/>
</dbReference>
<dbReference type="GO" id="GO:0005254">
    <property type="term" value="F:chloride channel activity"/>
    <property type="evidence" value="ECO:0007669"/>
    <property type="project" value="InterPro"/>
</dbReference>
<organism evidence="10 11">
    <name type="scientific">Methylophilus medardicus</name>
    <dbReference type="NCBI Taxonomy" id="2588534"/>
    <lineage>
        <taxon>Bacteria</taxon>
        <taxon>Pseudomonadati</taxon>
        <taxon>Pseudomonadota</taxon>
        <taxon>Betaproteobacteria</taxon>
        <taxon>Nitrosomonadales</taxon>
        <taxon>Methylophilaceae</taxon>
        <taxon>Methylophilus</taxon>
    </lineage>
</organism>
<evidence type="ECO:0000313" key="10">
    <source>
        <dbReference type="EMBL" id="QDC43109.1"/>
    </source>
</evidence>
<keyword evidence="2" id="KW-0813">Transport</keyword>
<evidence type="ECO:0000256" key="7">
    <source>
        <dbReference type="ARBA" id="ARBA00023136"/>
    </source>
</evidence>
<comment type="subcellular location">
    <subcellularLocation>
        <location evidence="1">Cell membrane</location>
        <topology evidence="1">Multi-pass membrane protein</topology>
    </subcellularLocation>
</comment>
<proteinExistence type="inferred from homology"/>
<keyword evidence="5 9" id="KW-1133">Transmembrane helix</keyword>
<protein>
    <submittedName>
        <fullName evidence="10">Bestrophin</fullName>
    </submittedName>
</protein>
<keyword evidence="3" id="KW-1003">Cell membrane</keyword>
<evidence type="ECO:0000313" key="11">
    <source>
        <dbReference type="Proteomes" id="UP000311008"/>
    </source>
</evidence>
<dbReference type="AlphaFoldDB" id="A0A5B8CPJ7"/>
<name>A0A5B8CPJ7_9PROT</name>
<dbReference type="PANTHER" id="PTHR33281:SF19">
    <property type="entry name" value="VOLTAGE-DEPENDENT ANION CHANNEL-FORMING PROTEIN YNEE"/>
    <property type="match status" value="1"/>
</dbReference>
<evidence type="ECO:0000256" key="1">
    <source>
        <dbReference type="ARBA" id="ARBA00004651"/>
    </source>
</evidence>
<dbReference type="Pfam" id="PF25539">
    <property type="entry name" value="Bestrophin_2"/>
    <property type="match status" value="1"/>
</dbReference>
<reference evidence="11" key="1">
    <citation type="journal article" date="2019" name="ISME J.">
        <title>Evolution in action: habitat transition from sediment to the pelagial leads to genome streamlining in Methylophilaceae.</title>
        <authorList>
            <person name="Salcher M."/>
            <person name="Schaefle D."/>
            <person name="Kaspar M."/>
            <person name="Neuenschwander S.M."/>
            <person name="Ghai R."/>
        </authorList>
    </citation>
    <scope>NUCLEOTIDE SEQUENCE [LARGE SCALE GENOMIC DNA]</scope>
    <source>
        <strain evidence="11">MMS-M-51</strain>
    </source>
</reference>
<feature type="transmembrane region" description="Helical" evidence="9">
    <location>
        <begin position="81"/>
        <end position="99"/>
    </location>
</feature>
<evidence type="ECO:0000256" key="6">
    <source>
        <dbReference type="ARBA" id="ARBA00023065"/>
    </source>
</evidence>
<keyword evidence="6" id="KW-0406">Ion transport</keyword>
<dbReference type="KEGG" id="mmec:FIU01_00290"/>
<sequence>MQSLRRQIDCCIDHYGNGCIGRRHPLIVRPRPHLFELFFIIKGSIVLRIMPLLVFVAGLSAAVVSIYTFKPDWLPKFDGGPFALLGITLSIFLAFRNNACYERWWEARKIWGEFMLTARNLARLSQILDTVDGQVSDARKQLLQHNIAYAYAMLMQLRPSDQLPKIAKLVSPAVMAQFRQSKNPPEVILRAMERILIAALRDGAIQPIQFNLLEELIQKLALTQAACERIQHTPIPFGYTLLLHRTAYTFCFLMPFCFANTLGWATPFVTALAAYTLFGLDALGNELEEPFAPIANALPINALTDIIALELREALGETDIPPLPLPEAFVLM</sequence>
<keyword evidence="11" id="KW-1185">Reference proteome</keyword>
<evidence type="ECO:0000256" key="4">
    <source>
        <dbReference type="ARBA" id="ARBA00022692"/>
    </source>
</evidence>
<evidence type="ECO:0000256" key="9">
    <source>
        <dbReference type="SAM" id="Phobius"/>
    </source>
</evidence>
<dbReference type="OrthoDB" id="445589at2"/>
<keyword evidence="4 9" id="KW-0812">Transmembrane</keyword>
<feature type="transmembrane region" description="Helical" evidence="9">
    <location>
        <begin position="45"/>
        <end position="69"/>
    </location>
</feature>
<keyword evidence="7 9" id="KW-0472">Membrane</keyword>
<dbReference type="InterPro" id="IPR044669">
    <property type="entry name" value="YneE/VCCN1/2-like"/>
</dbReference>
<gene>
    <name evidence="10" type="ORF">FIU01_00290</name>
</gene>
<comment type="similarity">
    <text evidence="8">Belongs to the anion channel-forming bestrophin (TC 1.A.46) family.</text>
</comment>
<evidence type="ECO:0000256" key="2">
    <source>
        <dbReference type="ARBA" id="ARBA00022448"/>
    </source>
</evidence>